<dbReference type="CDD" id="cd00093">
    <property type="entry name" value="HTH_XRE"/>
    <property type="match status" value="1"/>
</dbReference>
<evidence type="ECO:0000256" key="1">
    <source>
        <dbReference type="SAM" id="MobiDB-lite"/>
    </source>
</evidence>
<dbReference type="SUPFAM" id="SSF50475">
    <property type="entry name" value="FMN-binding split barrel"/>
    <property type="match status" value="1"/>
</dbReference>
<proteinExistence type="predicted"/>
<accession>A0A3G2JK12</accession>
<dbReference type="InterPro" id="IPR012349">
    <property type="entry name" value="Split_barrel_FMN-bd"/>
</dbReference>
<dbReference type="PROSITE" id="PS50943">
    <property type="entry name" value="HTH_CROC1"/>
    <property type="match status" value="1"/>
</dbReference>
<protein>
    <submittedName>
        <fullName evidence="3">Helix-turn-helix domain-containing protein</fullName>
    </submittedName>
</protein>
<dbReference type="InterPro" id="IPR024747">
    <property type="entry name" value="Pyridox_Oxase-rel"/>
</dbReference>
<dbReference type="InterPro" id="IPR010982">
    <property type="entry name" value="Lambda_DNA-bd_dom_sf"/>
</dbReference>
<dbReference type="EMBL" id="CP033073">
    <property type="protein sequence ID" value="AYN42780.1"/>
    <property type="molecule type" value="Genomic_DNA"/>
</dbReference>
<feature type="region of interest" description="Disordered" evidence="1">
    <location>
        <begin position="1"/>
        <end position="27"/>
    </location>
</feature>
<dbReference type="SUPFAM" id="SSF47413">
    <property type="entry name" value="lambda repressor-like DNA-binding domains"/>
    <property type="match status" value="1"/>
</dbReference>
<dbReference type="KEGG" id="sdd:D9753_32290"/>
<evidence type="ECO:0000313" key="3">
    <source>
        <dbReference type="EMBL" id="AYN42780.1"/>
    </source>
</evidence>
<dbReference type="Pfam" id="PF01381">
    <property type="entry name" value="HTH_3"/>
    <property type="match status" value="1"/>
</dbReference>
<dbReference type="Gene3D" id="1.10.260.40">
    <property type="entry name" value="lambda repressor-like DNA-binding domains"/>
    <property type="match status" value="1"/>
</dbReference>
<dbReference type="SMART" id="SM00530">
    <property type="entry name" value="HTH_XRE"/>
    <property type="match status" value="1"/>
</dbReference>
<dbReference type="AlphaFoldDB" id="A0A3G2JK12"/>
<dbReference type="RefSeq" id="WP_121790207.1">
    <property type="nucleotide sequence ID" value="NZ_CP033073.1"/>
</dbReference>
<dbReference type="GO" id="GO:0003677">
    <property type="term" value="F:DNA binding"/>
    <property type="evidence" value="ECO:0007669"/>
    <property type="project" value="InterPro"/>
</dbReference>
<dbReference type="Proteomes" id="UP000268329">
    <property type="component" value="Chromosome"/>
</dbReference>
<dbReference type="Gene3D" id="2.30.110.10">
    <property type="entry name" value="Electron Transport, Fmn-binding Protein, Chain A"/>
    <property type="match status" value="1"/>
</dbReference>
<dbReference type="Pfam" id="PF12900">
    <property type="entry name" value="Pyridox_ox_2"/>
    <property type="match status" value="1"/>
</dbReference>
<organism evidence="3 4">
    <name type="scientific">Streptomyces dangxiongensis</name>
    <dbReference type="NCBI Taxonomy" id="1442032"/>
    <lineage>
        <taxon>Bacteria</taxon>
        <taxon>Bacillati</taxon>
        <taxon>Actinomycetota</taxon>
        <taxon>Actinomycetes</taxon>
        <taxon>Kitasatosporales</taxon>
        <taxon>Streptomycetaceae</taxon>
        <taxon>Streptomyces</taxon>
    </lineage>
</organism>
<evidence type="ECO:0000259" key="2">
    <source>
        <dbReference type="PROSITE" id="PS50943"/>
    </source>
</evidence>
<dbReference type="OrthoDB" id="7062584at2"/>
<feature type="domain" description="HTH cro/C1-type" evidence="2">
    <location>
        <begin position="27"/>
        <end position="82"/>
    </location>
</feature>
<name>A0A3G2JK12_9ACTN</name>
<gene>
    <name evidence="3" type="ORF">D9753_32290</name>
</gene>
<evidence type="ECO:0000313" key="4">
    <source>
        <dbReference type="Proteomes" id="UP000268329"/>
    </source>
</evidence>
<dbReference type="InterPro" id="IPR001387">
    <property type="entry name" value="Cro/C1-type_HTH"/>
</dbReference>
<keyword evidence="4" id="KW-1185">Reference proteome</keyword>
<reference evidence="3 4" key="1">
    <citation type="submission" date="2018-10" db="EMBL/GenBank/DDBJ databases">
        <title>The genome of Streptomyces dangxiongensis Z022.</title>
        <authorList>
            <person name="Zhang B."/>
        </authorList>
    </citation>
    <scope>NUCLEOTIDE SEQUENCE [LARGE SCALE GENOMIC DNA]</scope>
    <source>
        <strain evidence="3 4">Z022</strain>
    </source>
</reference>
<sequence>MAEQRAPEQTPSTAADRPPQGDLGRRIERRRTELGLTQEELAFRAAMAPSYLAHLEQHSTAAPEAGTLLRLAGALRTSAAELGGGHVDLPPGIGHAARAPRLSELGEQECRRLLAAHGVGRIAVSTEAAPLIVPVNYSVVDDAVVFRTRPGTVSLQGLGREVAFEVDRLDDALSQGWSVVVRGPAETVTDPDAVRRLAERAYSTPWAGGERDVWVRIGITALTGRRIDVR</sequence>